<dbReference type="Pfam" id="PF00465">
    <property type="entry name" value="Fe-ADH"/>
    <property type="match status" value="1"/>
</dbReference>
<feature type="domain" description="Fe-containing alcohol dehydrogenase-like C-terminal" evidence="5">
    <location>
        <begin position="166"/>
        <end position="346"/>
    </location>
</feature>
<dbReference type="EMBL" id="JAJATZ010000002">
    <property type="protein sequence ID" value="MCB5198783.1"/>
    <property type="molecule type" value="Genomic_DNA"/>
</dbReference>
<reference evidence="6" key="1">
    <citation type="submission" date="2021-10" db="EMBL/GenBank/DDBJ databases">
        <title>Loktanella gaetbuli sp. nov., isolated from a tidal flat.</title>
        <authorList>
            <person name="Park S."/>
            <person name="Yoon J.-H."/>
        </authorList>
    </citation>
    <scope>NUCLEOTIDE SEQUENCE</scope>
    <source>
        <strain evidence="6">TSTF-M6</strain>
    </source>
</reference>
<dbReference type="Pfam" id="PF25137">
    <property type="entry name" value="ADH_Fe_C"/>
    <property type="match status" value="1"/>
</dbReference>
<dbReference type="CDD" id="cd08177">
    <property type="entry name" value="MAR"/>
    <property type="match status" value="1"/>
</dbReference>
<dbReference type="RefSeq" id="WP_226747659.1">
    <property type="nucleotide sequence ID" value="NZ_JAJATZ010000002.1"/>
</dbReference>
<evidence type="ECO:0000256" key="2">
    <source>
        <dbReference type="ARBA" id="ARBA00023002"/>
    </source>
</evidence>
<dbReference type="InterPro" id="IPR056798">
    <property type="entry name" value="ADH_Fe_C"/>
</dbReference>
<dbReference type="InterPro" id="IPR001670">
    <property type="entry name" value="ADH_Fe/GldA"/>
</dbReference>
<accession>A0ABS8BSS5</accession>
<evidence type="ECO:0000259" key="4">
    <source>
        <dbReference type="Pfam" id="PF00465"/>
    </source>
</evidence>
<dbReference type="SUPFAM" id="SSF56796">
    <property type="entry name" value="Dehydroquinate synthase-like"/>
    <property type="match status" value="1"/>
</dbReference>
<feature type="domain" description="Alcohol dehydrogenase iron-type/glycerol dehydrogenase GldA" evidence="4">
    <location>
        <begin position="11"/>
        <end position="154"/>
    </location>
</feature>
<evidence type="ECO:0000256" key="1">
    <source>
        <dbReference type="ARBA" id="ARBA00007358"/>
    </source>
</evidence>
<evidence type="ECO:0000313" key="7">
    <source>
        <dbReference type="Proteomes" id="UP001138961"/>
    </source>
</evidence>
<dbReference type="Proteomes" id="UP001138961">
    <property type="component" value="Unassembled WGS sequence"/>
</dbReference>
<dbReference type="Gene3D" id="3.40.50.1970">
    <property type="match status" value="1"/>
</dbReference>
<name>A0ABS8BSS5_9RHOB</name>
<keyword evidence="7" id="KW-1185">Reference proteome</keyword>
<protein>
    <submittedName>
        <fullName evidence="6">Maleylacetate reductase</fullName>
    </submittedName>
</protein>
<proteinExistence type="inferred from homology"/>
<evidence type="ECO:0000313" key="6">
    <source>
        <dbReference type="EMBL" id="MCB5198783.1"/>
    </source>
</evidence>
<dbReference type="InterPro" id="IPR039697">
    <property type="entry name" value="Alcohol_dehydrogenase_Fe"/>
</dbReference>
<evidence type="ECO:0000256" key="3">
    <source>
        <dbReference type="ARBA" id="ARBA00023027"/>
    </source>
</evidence>
<gene>
    <name evidence="6" type="ORF">LGQ03_05980</name>
</gene>
<dbReference type="Gene3D" id="1.20.1090.10">
    <property type="entry name" value="Dehydroquinate synthase-like - alpha domain"/>
    <property type="match status" value="1"/>
</dbReference>
<dbReference type="PANTHER" id="PTHR11496:SF102">
    <property type="entry name" value="ALCOHOL DEHYDROGENASE 4"/>
    <property type="match status" value="1"/>
</dbReference>
<organism evidence="6 7">
    <name type="scientific">Loktanella gaetbuli</name>
    <dbReference type="NCBI Taxonomy" id="2881335"/>
    <lineage>
        <taxon>Bacteria</taxon>
        <taxon>Pseudomonadati</taxon>
        <taxon>Pseudomonadota</taxon>
        <taxon>Alphaproteobacteria</taxon>
        <taxon>Rhodobacterales</taxon>
        <taxon>Roseobacteraceae</taxon>
        <taxon>Loktanella</taxon>
    </lineage>
</organism>
<comment type="caution">
    <text evidence="6">The sequence shown here is derived from an EMBL/GenBank/DDBJ whole genome shotgun (WGS) entry which is preliminary data.</text>
</comment>
<dbReference type="InterPro" id="IPR034786">
    <property type="entry name" value="MAR"/>
</dbReference>
<keyword evidence="2" id="KW-0560">Oxidoreductase</keyword>
<comment type="similarity">
    <text evidence="1">Belongs to the iron-containing alcohol dehydrogenase family.</text>
</comment>
<evidence type="ECO:0000259" key="5">
    <source>
        <dbReference type="Pfam" id="PF25137"/>
    </source>
</evidence>
<keyword evidence="3" id="KW-0520">NAD</keyword>
<sequence length="353" mass="36374">MMREFIYQAAPSRVIFGAGTLSQVSAEVARLGCKRAFLLSTAFQAKDLTALAEQLGPLAAGQFNDAAMHTPVAVTEKALAAYDACGADCIVALGGGSTIGLGKAIAWRNDTPQIVVATTYAGSEVTDILGQTKDGEKSTVRDPKIRPEVVIYDPALTTGLPVAMSVASGLNAMAHAVEGLYAPDANPVTSLLAVEGIRALRDALPAIVTDPTDINARSAALYGSWLCGVVLGSVAMSLHHKLCHTLGGTCDLPHAETHAILLPHTAAYNAPAARDALAPAAALFGGDLGGGLHDLARALGAPLALKDLGLARDDIAKVAGLAVKNPYANPRDVTRDGIEALLTRAYEGARPES</sequence>
<dbReference type="PANTHER" id="PTHR11496">
    <property type="entry name" value="ALCOHOL DEHYDROGENASE"/>
    <property type="match status" value="1"/>
</dbReference>